<name>D9QVV1_ACEAZ</name>
<dbReference type="InterPro" id="IPR012544">
    <property type="entry name" value="PHb"/>
</dbReference>
<proteinExistence type="predicted"/>
<dbReference type="CDD" id="cd13225">
    <property type="entry name" value="PH-like_bacteria"/>
    <property type="match status" value="1"/>
</dbReference>
<dbReference type="SUPFAM" id="SSF50729">
    <property type="entry name" value="PH domain-like"/>
    <property type="match status" value="1"/>
</dbReference>
<dbReference type="KEGG" id="aar:Acear_0825"/>
<evidence type="ECO:0000313" key="2">
    <source>
        <dbReference type="EMBL" id="ADL12360.1"/>
    </source>
</evidence>
<gene>
    <name evidence="2" type="ordered locus">Acear_0825</name>
</gene>
<dbReference type="InterPro" id="IPR037063">
    <property type="entry name" value="PHb_sf"/>
</dbReference>
<dbReference type="HOGENOM" id="CLU_137895_0_0_9"/>
<dbReference type="AlphaFoldDB" id="D9QVV1"/>
<dbReference type="Pfam" id="PF08000">
    <property type="entry name" value="bPH_1"/>
    <property type="match status" value="1"/>
</dbReference>
<accession>D9QVV1</accession>
<dbReference type="EMBL" id="CP002105">
    <property type="protein sequence ID" value="ADL12360.1"/>
    <property type="molecule type" value="Genomic_DNA"/>
</dbReference>
<feature type="domain" description="Bacterial Pleckstrin homology" evidence="1">
    <location>
        <begin position="2"/>
        <end position="123"/>
    </location>
</feature>
<evidence type="ECO:0000259" key="1">
    <source>
        <dbReference type="Pfam" id="PF08000"/>
    </source>
</evidence>
<dbReference type="RefSeq" id="WP_013277806.1">
    <property type="nucleotide sequence ID" value="NC_014378.1"/>
</dbReference>
<keyword evidence="3" id="KW-1185">Reference proteome</keyword>
<dbReference type="OrthoDB" id="9803613at2"/>
<dbReference type="PANTHER" id="PTHR35796">
    <property type="entry name" value="HYPOTHETICAL CYTOSOLIC PROTEIN"/>
    <property type="match status" value="1"/>
</dbReference>
<evidence type="ECO:0000313" key="3">
    <source>
        <dbReference type="Proteomes" id="UP000001661"/>
    </source>
</evidence>
<sequence length="126" mass="14463">MGLFSGLMGNASEMDMEKLEKELAEILIKGEEIEQGYQLIRDYFVFTNKRLILVDKQGLTGAKKELHSIPYSSIRHFSIETARSFDRDSELKIWIASLQQPVIKEFSKKSSDILEVQKTLSKHALK</sequence>
<dbReference type="PANTHER" id="PTHR35796:SF3">
    <property type="entry name" value="BHLH DOMAIN-CONTAINING PROTEIN"/>
    <property type="match status" value="1"/>
</dbReference>
<dbReference type="Proteomes" id="UP000001661">
    <property type="component" value="Chromosome"/>
</dbReference>
<protein>
    <recommendedName>
        <fullName evidence="1">Bacterial Pleckstrin homology domain-containing protein</fullName>
    </recommendedName>
</protein>
<dbReference type="Gene3D" id="2.30.29.50">
    <property type="entry name" value="Bacterial Pleckstrin homology domain"/>
    <property type="match status" value="1"/>
</dbReference>
<organism evidence="2 3">
    <name type="scientific">Acetohalobium arabaticum (strain ATCC 49924 / DSM 5501 / Z-7288)</name>
    <dbReference type="NCBI Taxonomy" id="574087"/>
    <lineage>
        <taxon>Bacteria</taxon>
        <taxon>Bacillati</taxon>
        <taxon>Bacillota</taxon>
        <taxon>Clostridia</taxon>
        <taxon>Halanaerobiales</taxon>
        <taxon>Halobacteroidaceae</taxon>
        <taxon>Acetohalobium</taxon>
    </lineage>
</organism>
<dbReference type="eggNOG" id="ENOG503172B">
    <property type="taxonomic scope" value="Bacteria"/>
</dbReference>
<reference evidence="2 3" key="1">
    <citation type="journal article" date="2010" name="Stand. Genomic Sci.">
        <title>Complete genome sequence of Acetohalobium arabaticum type strain (Z-7288).</title>
        <authorList>
            <person name="Sikorski J."/>
            <person name="Lapidus A."/>
            <person name="Chertkov O."/>
            <person name="Lucas S."/>
            <person name="Copeland A."/>
            <person name="Glavina Del Rio T."/>
            <person name="Nolan M."/>
            <person name="Tice H."/>
            <person name="Cheng J.F."/>
            <person name="Han C."/>
            <person name="Brambilla E."/>
            <person name="Pitluck S."/>
            <person name="Liolios K."/>
            <person name="Ivanova N."/>
            <person name="Mavromatis K."/>
            <person name="Mikhailova N."/>
            <person name="Pati A."/>
            <person name="Bruce D."/>
            <person name="Detter C."/>
            <person name="Tapia R."/>
            <person name="Goodwin L."/>
            <person name="Chen A."/>
            <person name="Palaniappan K."/>
            <person name="Land M."/>
            <person name="Hauser L."/>
            <person name="Chang Y.J."/>
            <person name="Jeffries C.D."/>
            <person name="Rohde M."/>
            <person name="Goker M."/>
            <person name="Spring S."/>
            <person name="Woyke T."/>
            <person name="Bristow J."/>
            <person name="Eisen J.A."/>
            <person name="Markowitz V."/>
            <person name="Hugenholtz P."/>
            <person name="Kyrpides N.C."/>
            <person name="Klenk H.P."/>
        </authorList>
    </citation>
    <scope>NUCLEOTIDE SEQUENCE [LARGE SCALE GENOMIC DNA]</scope>
    <source>
        <strain evidence="3">ATCC 49924 / DSM 5501 / Z-7288</strain>
    </source>
</reference>